<evidence type="ECO:0000313" key="2">
    <source>
        <dbReference type="EMBL" id="OGI87484.1"/>
    </source>
</evidence>
<dbReference type="AlphaFoldDB" id="A0A1F6X0D6"/>
<keyword evidence="1" id="KW-0812">Transmembrane</keyword>
<keyword evidence="1" id="KW-1133">Transmembrane helix</keyword>
<keyword evidence="1" id="KW-0472">Membrane</keyword>
<proteinExistence type="predicted"/>
<dbReference type="Proteomes" id="UP000185809">
    <property type="component" value="Unassembled WGS sequence"/>
</dbReference>
<evidence type="ECO:0000313" key="3">
    <source>
        <dbReference type="Proteomes" id="UP000185809"/>
    </source>
</evidence>
<dbReference type="EMBL" id="MFUP01000012">
    <property type="protein sequence ID" value="OGI87484.1"/>
    <property type="molecule type" value="Genomic_DNA"/>
</dbReference>
<feature type="transmembrane region" description="Helical" evidence="1">
    <location>
        <begin position="225"/>
        <end position="243"/>
    </location>
</feature>
<comment type="caution">
    <text evidence="2">The sequence shown here is derived from an EMBL/GenBank/DDBJ whole genome shotgun (WGS) entry which is preliminary data.</text>
</comment>
<protein>
    <submittedName>
        <fullName evidence="2">Uncharacterized protein</fullName>
    </submittedName>
</protein>
<name>A0A1F6X0D6_9BACT</name>
<sequence>MLIRLVNIIFIFLTLFSLSRAEGIKPNVGFIPNNIWYSEGSFEEGDIIKIYTLIFNGGEKTLIGTIEFYDDNTILGEQDFSVVTKEVKDVSIDWEVSVGDHLILARLVDPAIVIGGGKTESLVIKNNETIKDKFFIPKKITETLEVKEVGVSTFEAENKDIEKETNNNSTVEISIKKIENFIKEKTPEVLSPIKLVIGKIDDFRENQEKKFENKKIVNFFFKYKLLFYGLSIFIILILFRFIWKKIF</sequence>
<reference evidence="2 3" key="1">
    <citation type="journal article" date="2016" name="Nat. Commun.">
        <title>Thousands of microbial genomes shed light on interconnected biogeochemical processes in an aquifer system.</title>
        <authorList>
            <person name="Anantharaman K."/>
            <person name="Brown C.T."/>
            <person name="Hug L.A."/>
            <person name="Sharon I."/>
            <person name="Castelle C.J."/>
            <person name="Probst A.J."/>
            <person name="Thomas B.C."/>
            <person name="Singh A."/>
            <person name="Wilkins M.J."/>
            <person name="Karaoz U."/>
            <person name="Brodie E.L."/>
            <person name="Williams K.H."/>
            <person name="Hubbard S.S."/>
            <person name="Banfield J.F."/>
        </authorList>
    </citation>
    <scope>NUCLEOTIDE SEQUENCE [LARGE SCALE GENOMIC DNA]</scope>
</reference>
<accession>A0A1F6X0D6</accession>
<organism evidence="2 3">
    <name type="scientific">Candidatus Nomurabacteria bacterium RIFCSPLOWO2_01_FULL_33_24</name>
    <dbReference type="NCBI Taxonomy" id="1801765"/>
    <lineage>
        <taxon>Bacteria</taxon>
        <taxon>Candidatus Nomuraibacteriota</taxon>
    </lineage>
</organism>
<evidence type="ECO:0000256" key="1">
    <source>
        <dbReference type="SAM" id="Phobius"/>
    </source>
</evidence>
<gene>
    <name evidence="2" type="ORF">A2995_01305</name>
</gene>